<evidence type="ECO:0000313" key="8">
    <source>
        <dbReference type="EMBL" id="TPW43390.1"/>
    </source>
</evidence>
<keyword evidence="5 7" id="KW-0663">Pyridoxal phosphate</keyword>
<keyword evidence="4" id="KW-0808">Transferase</keyword>
<accession>A0A506VE04</accession>
<evidence type="ECO:0000256" key="6">
    <source>
        <dbReference type="ARBA" id="ARBA00048671"/>
    </source>
</evidence>
<comment type="caution">
    <text evidence="8">The sequence shown here is derived from an EMBL/GenBank/DDBJ whole genome shotgun (WGS) entry which is preliminary data.</text>
</comment>
<comment type="cofactor">
    <cofactor evidence="1">
        <name>pyridoxal 5'-phosphate</name>
        <dbReference type="ChEBI" id="CHEBI:597326"/>
    </cofactor>
</comment>
<organism evidence="8 9">
    <name type="scientific">Mixta tenebrionis</name>
    <dbReference type="NCBI Taxonomy" id="2562439"/>
    <lineage>
        <taxon>Bacteria</taxon>
        <taxon>Pseudomonadati</taxon>
        <taxon>Pseudomonadota</taxon>
        <taxon>Gammaproteobacteria</taxon>
        <taxon>Enterobacterales</taxon>
        <taxon>Erwiniaceae</taxon>
        <taxon>Mixta</taxon>
    </lineage>
</organism>
<evidence type="ECO:0000256" key="3">
    <source>
        <dbReference type="ARBA" id="ARBA00022576"/>
    </source>
</evidence>
<dbReference type="GO" id="GO:0009448">
    <property type="term" value="P:gamma-aminobutyric acid metabolic process"/>
    <property type="evidence" value="ECO:0007669"/>
    <property type="project" value="InterPro"/>
</dbReference>
<dbReference type="NCBIfam" id="NF005272">
    <property type="entry name" value="PRK06777.1"/>
    <property type="match status" value="1"/>
</dbReference>
<dbReference type="Gene3D" id="3.90.1150.10">
    <property type="entry name" value="Aspartate Aminotransferase, domain 1"/>
    <property type="match status" value="1"/>
</dbReference>
<evidence type="ECO:0000256" key="4">
    <source>
        <dbReference type="ARBA" id="ARBA00022679"/>
    </source>
</evidence>
<dbReference type="PIRSF" id="PIRSF000521">
    <property type="entry name" value="Transaminase_4ab_Lys_Orn"/>
    <property type="match status" value="1"/>
</dbReference>
<dbReference type="Proteomes" id="UP000319523">
    <property type="component" value="Unassembled WGS sequence"/>
</dbReference>
<evidence type="ECO:0000256" key="1">
    <source>
        <dbReference type="ARBA" id="ARBA00001933"/>
    </source>
</evidence>
<dbReference type="PANTHER" id="PTHR11986:SF58">
    <property type="entry name" value="LEUCINE_METHIONINE RACEMASE"/>
    <property type="match status" value="1"/>
</dbReference>
<dbReference type="NCBIfam" id="NF007308">
    <property type="entry name" value="PRK09792.1"/>
    <property type="match status" value="1"/>
</dbReference>
<dbReference type="InterPro" id="IPR049704">
    <property type="entry name" value="Aminotrans_3_PPA_site"/>
</dbReference>
<comment type="catalytic activity">
    <reaction evidence="6">
        <text>4-aminobutanoate + 2-oxoglutarate = succinate semialdehyde + L-glutamate</text>
        <dbReference type="Rhea" id="RHEA:23352"/>
        <dbReference type="ChEBI" id="CHEBI:16810"/>
        <dbReference type="ChEBI" id="CHEBI:29985"/>
        <dbReference type="ChEBI" id="CHEBI:57706"/>
        <dbReference type="ChEBI" id="CHEBI:59888"/>
        <dbReference type="EC" id="2.6.1.19"/>
    </reaction>
    <physiologicalReaction direction="left-to-right" evidence="6">
        <dbReference type="Rhea" id="RHEA:23353"/>
    </physiologicalReaction>
</comment>
<sequence>MNNNQLQQRRLDATPRGVGVMCNFYADSAENSTLTDVEGNRYIDFAAGIAVLNTGHRHPRIVQALENQLKAFTHTAYQIVPYESYVSLAEKINAAAPLKGPLKTAFFSTGAEAVENAIKIARAHTGRPGVIAFGGGFHGRTYMTMALTGKVAPYKKGFGPFPGSVFHVPYPSELNHISTADTLTAIERLFKADIDPSQVAAIIFEPVQGEGGFNVAPRELVTAIRRLCDEHGIVMIADEVQSGFARTGKMFAMDHYADQPDLMTMAKSLAGGMPLSGVVGKADIMDAPAPGGLGGTYAGNPMAVAAAHAVLDIIQDEKLCQRAAALGERLRLTLSDCRERCPELVEVRGLGSMIAAEFCDAQTGAPSAATAQRIQQAALEQGLLLLTCGQYGNVIRFLYPLTIPDEQFAAALNIIACAIKA</sequence>
<dbReference type="RefSeq" id="WP_141175564.1">
    <property type="nucleotide sequence ID" value="NZ_JBHUFX010000013.1"/>
</dbReference>
<name>A0A506VE04_9GAMM</name>
<dbReference type="PANTHER" id="PTHR11986">
    <property type="entry name" value="AMINOTRANSFERASE CLASS III"/>
    <property type="match status" value="1"/>
</dbReference>
<keyword evidence="3" id="KW-0032">Aminotransferase</keyword>
<dbReference type="InterPro" id="IPR004632">
    <property type="entry name" value="4NH2But_aminotransferase_bac"/>
</dbReference>
<dbReference type="PROSITE" id="PS00600">
    <property type="entry name" value="AA_TRANSFER_CLASS_3"/>
    <property type="match status" value="1"/>
</dbReference>
<dbReference type="EMBL" id="VHQI01000003">
    <property type="protein sequence ID" value="TPW43390.1"/>
    <property type="molecule type" value="Genomic_DNA"/>
</dbReference>
<dbReference type="SUPFAM" id="SSF53383">
    <property type="entry name" value="PLP-dependent transferases"/>
    <property type="match status" value="1"/>
</dbReference>
<dbReference type="InterPro" id="IPR005814">
    <property type="entry name" value="Aminotrans_3"/>
</dbReference>
<comment type="similarity">
    <text evidence="2 7">Belongs to the class-III pyridoxal-phosphate-dependent aminotransferase family.</text>
</comment>
<dbReference type="CDD" id="cd00610">
    <property type="entry name" value="OAT_like"/>
    <property type="match status" value="1"/>
</dbReference>
<protein>
    <submittedName>
        <fullName evidence="8">4-aminobutyrate transaminase</fullName>
    </submittedName>
</protein>
<dbReference type="NCBIfam" id="TIGR00700">
    <property type="entry name" value="GABAtrnsam"/>
    <property type="match status" value="1"/>
</dbReference>
<dbReference type="Pfam" id="PF00202">
    <property type="entry name" value="Aminotran_3"/>
    <property type="match status" value="1"/>
</dbReference>
<dbReference type="AlphaFoldDB" id="A0A506VE04"/>
<keyword evidence="9" id="KW-1185">Reference proteome</keyword>
<dbReference type="InterPro" id="IPR015421">
    <property type="entry name" value="PyrdxlP-dep_Trfase_major"/>
</dbReference>
<gene>
    <name evidence="8" type="ORF">FKM52_07485</name>
</gene>
<evidence type="ECO:0000256" key="5">
    <source>
        <dbReference type="ARBA" id="ARBA00022898"/>
    </source>
</evidence>
<dbReference type="InterPro" id="IPR050103">
    <property type="entry name" value="Class-III_PLP-dep_AT"/>
</dbReference>
<dbReference type="InterPro" id="IPR015422">
    <property type="entry name" value="PyrdxlP-dep_Trfase_small"/>
</dbReference>
<dbReference type="OrthoDB" id="9801052at2"/>
<dbReference type="GO" id="GO:0034386">
    <property type="term" value="F:4-aminobutyrate:2-oxoglutarate transaminase activity"/>
    <property type="evidence" value="ECO:0007669"/>
    <property type="project" value="UniProtKB-EC"/>
</dbReference>
<evidence type="ECO:0000256" key="7">
    <source>
        <dbReference type="RuleBase" id="RU003560"/>
    </source>
</evidence>
<dbReference type="GO" id="GO:0030170">
    <property type="term" value="F:pyridoxal phosphate binding"/>
    <property type="evidence" value="ECO:0007669"/>
    <property type="project" value="InterPro"/>
</dbReference>
<dbReference type="FunFam" id="3.40.640.10:FF:000013">
    <property type="entry name" value="4-aminobutyrate aminotransferase"/>
    <property type="match status" value="1"/>
</dbReference>
<dbReference type="InterPro" id="IPR015424">
    <property type="entry name" value="PyrdxlP-dep_Trfase"/>
</dbReference>
<proteinExistence type="inferred from homology"/>
<evidence type="ECO:0000256" key="2">
    <source>
        <dbReference type="ARBA" id="ARBA00008954"/>
    </source>
</evidence>
<reference evidence="8 9" key="1">
    <citation type="submission" date="2019-06" db="EMBL/GenBank/DDBJ databases">
        <authorList>
            <person name="Yang Y."/>
        </authorList>
    </citation>
    <scope>NUCLEOTIDE SEQUENCE [LARGE SCALE GENOMIC DNA]</scope>
    <source>
        <strain evidence="8 9">BIT-26</strain>
    </source>
</reference>
<dbReference type="GO" id="GO:0042802">
    <property type="term" value="F:identical protein binding"/>
    <property type="evidence" value="ECO:0007669"/>
    <property type="project" value="TreeGrafter"/>
</dbReference>
<evidence type="ECO:0000313" key="9">
    <source>
        <dbReference type="Proteomes" id="UP000319523"/>
    </source>
</evidence>
<dbReference type="Gene3D" id="3.40.640.10">
    <property type="entry name" value="Type I PLP-dependent aspartate aminotransferase-like (Major domain)"/>
    <property type="match status" value="1"/>
</dbReference>